<dbReference type="SMART" id="SM00980">
    <property type="entry name" value="THAP"/>
    <property type="match status" value="1"/>
</dbReference>
<dbReference type="InterPro" id="IPR048365">
    <property type="entry name" value="TNP-like_RNaseH_N"/>
</dbReference>
<dbReference type="SUPFAM" id="SSF57716">
    <property type="entry name" value="Glucocorticoid receptor-like (DNA-binding domain)"/>
    <property type="match status" value="1"/>
</dbReference>
<evidence type="ECO:0000256" key="5">
    <source>
        <dbReference type="PROSITE-ProRule" id="PRU00309"/>
    </source>
</evidence>
<keyword evidence="1" id="KW-0479">Metal-binding</keyword>
<reference evidence="7" key="1">
    <citation type="submission" date="2022-03" db="EMBL/GenBank/DDBJ databases">
        <authorList>
            <person name="Sayadi A."/>
        </authorList>
    </citation>
    <scope>NUCLEOTIDE SEQUENCE</scope>
</reference>
<dbReference type="GO" id="GO:0008270">
    <property type="term" value="F:zinc ion binding"/>
    <property type="evidence" value="ECO:0007669"/>
    <property type="project" value="UniProtKB-KW"/>
</dbReference>
<dbReference type="PANTHER" id="PTHR46927">
    <property type="entry name" value="AGAP005574-PA"/>
    <property type="match status" value="1"/>
</dbReference>
<evidence type="ECO:0000256" key="2">
    <source>
        <dbReference type="ARBA" id="ARBA00022771"/>
    </source>
</evidence>
<keyword evidence="4 5" id="KW-0238">DNA-binding</keyword>
<keyword evidence="3" id="KW-0862">Zinc</keyword>
<evidence type="ECO:0000313" key="7">
    <source>
        <dbReference type="EMBL" id="CAH1963762.1"/>
    </source>
</evidence>
<evidence type="ECO:0000256" key="1">
    <source>
        <dbReference type="ARBA" id="ARBA00022723"/>
    </source>
</evidence>
<dbReference type="Pfam" id="PF21787">
    <property type="entry name" value="TNP-like_RNaseH_N"/>
    <property type="match status" value="1"/>
</dbReference>
<feature type="domain" description="THAP-type" evidence="6">
    <location>
        <begin position="1"/>
        <end position="98"/>
    </location>
</feature>
<dbReference type="EMBL" id="CAKOFQ010006710">
    <property type="protein sequence ID" value="CAH1963762.1"/>
    <property type="molecule type" value="Genomic_DNA"/>
</dbReference>
<keyword evidence="2 5" id="KW-0863">Zinc-finger</keyword>
<dbReference type="Proteomes" id="UP001152888">
    <property type="component" value="Unassembled WGS sequence"/>
</dbReference>
<comment type="caution">
    <text evidence="7">The sequence shown here is derived from an EMBL/GenBank/DDBJ whole genome shotgun (WGS) entry which is preliminary data.</text>
</comment>
<accession>A0A9P0JYJ6</accession>
<dbReference type="Pfam" id="PF05485">
    <property type="entry name" value="THAP"/>
    <property type="match status" value="1"/>
</dbReference>
<dbReference type="PANTHER" id="PTHR46927:SF3">
    <property type="entry name" value="THAP-TYPE DOMAIN-CONTAINING PROTEIN"/>
    <property type="match status" value="1"/>
</dbReference>
<dbReference type="GO" id="GO:0003677">
    <property type="term" value="F:DNA binding"/>
    <property type="evidence" value="ECO:0007669"/>
    <property type="project" value="UniProtKB-UniRule"/>
</dbReference>
<keyword evidence="8" id="KW-1185">Reference proteome</keyword>
<protein>
    <recommendedName>
        <fullName evidence="6">THAP-type domain-containing protein</fullName>
    </recommendedName>
</protein>
<evidence type="ECO:0000259" key="6">
    <source>
        <dbReference type="PROSITE" id="PS50950"/>
    </source>
</evidence>
<name>A0A9P0JYJ6_ACAOB</name>
<evidence type="ECO:0000313" key="8">
    <source>
        <dbReference type="Proteomes" id="UP001152888"/>
    </source>
</evidence>
<evidence type="ECO:0000256" key="4">
    <source>
        <dbReference type="ARBA" id="ARBA00023125"/>
    </source>
</evidence>
<organism evidence="7 8">
    <name type="scientific">Acanthoscelides obtectus</name>
    <name type="common">Bean weevil</name>
    <name type="synonym">Bruchus obtectus</name>
    <dbReference type="NCBI Taxonomy" id="200917"/>
    <lineage>
        <taxon>Eukaryota</taxon>
        <taxon>Metazoa</taxon>
        <taxon>Ecdysozoa</taxon>
        <taxon>Arthropoda</taxon>
        <taxon>Hexapoda</taxon>
        <taxon>Insecta</taxon>
        <taxon>Pterygota</taxon>
        <taxon>Neoptera</taxon>
        <taxon>Endopterygota</taxon>
        <taxon>Coleoptera</taxon>
        <taxon>Polyphaga</taxon>
        <taxon>Cucujiformia</taxon>
        <taxon>Chrysomeloidea</taxon>
        <taxon>Chrysomelidae</taxon>
        <taxon>Bruchinae</taxon>
        <taxon>Bruchini</taxon>
        <taxon>Acanthoscelides</taxon>
    </lineage>
</organism>
<dbReference type="PROSITE" id="PS50950">
    <property type="entry name" value="ZF_THAP"/>
    <property type="match status" value="1"/>
</dbReference>
<proteinExistence type="predicted"/>
<gene>
    <name evidence="7" type="ORF">ACAOBT_LOCUS5386</name>
</gene>
<evidence type="ECO:0000256" key="3">
    <source>
        <dbReference type="ARBA" id="ARBA00022833"/>
    </source>
</evidence>
<dbReference type="InterPro" id="IPR052224">
    <property type="entry name" value="THAP_domain_protein"/>
</dbReference>
<sequence length="773" mass="90618">MPRLCCVPGCKSNYKSTLKNEELQTTFCFPNEESLQKLWLKAIHRDNYSITKHSVVCCKHFTEGEIRRFEVFKDKDSVFQERPLARPTLKRGAVPHIFANLPKYMSTPEPKARRDPEERQKECIQRETDQIEAFLNDDLIVDFDEFKLLVQTKTVLKNWCLKTCGEVFYFYLLNTDCDVLEEGVKVINSIVIHSDMTVQVFLHNTELSPNDLRWILPERKLQRWSQIENLLTRYSFAQHTDLDGTFHLKKAHEHLISAIAILNQQNSKHLTTLELLKDQLSLITSKKVYNMPTFFSLIIFNQSSSTYEHIRDYLILPTSRRLKQISSEFNVSPILDKERKNSYLQHAASNLSDREKIVCLLIDEIYVKTGLQYKAKNVTGFAENDPTKLAKSVQTFMISSAFANFKEVVRLVPADELSQIVLDVIRYIQMEGFKVLCVITDNNRVNQKVFRCLCNGDVYFSNPSDPAEKIFTLFDFVHIFKNIYHNWLNLKNFEHTFLYPNYNNFDVQEKASFENIRSFYKNEIEKLTKLAYKLNDKTLYPNNLERQSVVLANNVFHESTITALKTCSSYSSTANFLQIVHDWWRFINVKNTLKGTHKRNDHSCPIIPFHENIKFLKKFLNWLDAWHQNIQNVGLSKDTYNGLKHSTSVMIKIVDYSFEHFPVEYVLCGKFQTDNLEKRFGRYRYLSGCNYHISFNQILESEKKIRLQNVLKTCNTEFDLKELRNSSLTSEQDTFSLDISDFLFILETDYLISYDVDEAVKIYICGPFSHKKN</sequence>
<dbReference type="InterPro" id="IPR006612">
    <property type="entry name" value="THAP_Znf"/>
</dbReference>
<dbReference type="AlphaFoldDB" id="A0A9P0JYJ6"/>
<dbReference type="OrthoDB" id="6731464at2759"/>